<comment type="pathway">
    <text evidence="5">Cofactor biosynthesis; coenzyme A biosynthesis; CoA from (R)-pantothenate: step 5/5.</text>
</comment>
<sequence>MDAMPCPKIGVTGGIGSGKSTIAKRLAELGAGLVDADLAYQTITGKNATGTKAIAAAFGPDLVGVDGRLERKTLRELVFADPIKRTQLESITHPLIRAEMDRLSTKLIWQGATCIVYDIPLLVESNHWRNAVDAVLVVDCSQETQACRVKARNGWSTELISQAISAQSTRLRRLSCADYVIFNDGVSLDEVQHEVDEFARKFGL</sequence>
<evidence type="ECO:0000256" key="1">
    <source>
        <dbReference type="ARBA" id="ARBA00009018"/>
    </source>
</evidence>
<keyword evidence="3 5" id="KW-0067">ATP-binding</keyword>
<comment type="function">
    <text evidence="5">Catalyzes the phosphorylation of the 3'-hydroxyl group of dephosphocoenzyme A to form coenzyme A.</text>
</comment>
<comment type="similarity">
    <text evidence="1 5">Belongs to the CoaE family.</text>
</comment>
<protein>
    <recommendedName>
        <fullName evidence="5 6">Dephospho-CoA kinase</fullName>
        <ecNumber evidence="5 6">2.7.1.24</ecNumber>
    </recommendedName>
    <alternativeName>
        <fullName evidence="5">Dephosphocoenzyme A kinase</fullName>
    </alternativeName>
</protein>
<reference evidence="8" key="1">
    <citation type="submission" date="2019-02" db="EMBL/GenBank/DDBJ databases">
        <title>Complete genome sequence of Rhodoferax sp. Gr-4.</title>
        <authorList>
            <person name="Jin L."/>
        </authorList>
    </citation>
    <scope>NUCLEOTIDE SEQUENCE [LARGE SCALE GENOMIC DNA]</scope>
    <source>
        <strain evidence="8">Gr-4</strain>
    </source>
</reference>
<comment type="subcellular location">
    <subcellularLocation>
        <location evidence="5">Cytoplasm</location>
    </subcellularLocation>
</comment>
<dbReference type="NCBIfam" id="TIGR00152">
    <property type="entry name" value="dephospho-CoA kinase"/>
    <property type="match status" value="1"/>
</dbReference>
<evidence type="ECO:0000256" key="4">
    <source>
        <dbReference type="ARBA" id="ARBA00022993"/>
    </source>
</evidence>
<evidence type="ECO:0000313" key="7">
    <source>
        <dbReference type="EMBL" id="QDL55612.1"/>
    </source>
</evidence>
<dbReference type="CDD" id="cd02022">
    <property type="entry name" value="DPCK"/>
    <property type="match status" value="1"/>
</dbReference>
<dbReference type="HAMAP" id="MF_00376">
    <property type="entry name" value="Dephospho_CoA_kinase"/>
    <property type="match status" value="1"/>
</dbReference>
<evidence type="ECO:0000313" key="8">
    <source>
        <dbReference type="Proteomes" id="UP000317365"/>
    </source>
</evidence>
<dbReference type="PROSITE" id="PS51219">
    <property type="entry name" value="DPCK"/>
    <property type="match status" value="1"/>
</dbReference>
<name>A0A515ESG9_9BURK</name>
<dbReference type="GO" id="GO:0005524">
    <property type="term" value="F:ATP binding"/>
    <property type="evidence" value="ECO:0007669"/>
    <property type="project" value="UniProtKB-UniRule"/>
</dbReference>
<reference evidence="8" key="2">
    <citation type="journal article" date="2020" name="Int. J. Syst. Evol. Microbiol.">
        <title>Genomic insights into a novel species Rhodoferax aquaticus sp. nov., isolated from freshwater.</title>
        <authorList>
            <person name="Li T."/>
            <person name="Zhuo Y."/>
            <person name="Jin C.Z."/>
            <person name="Wu X."/>
            <person name="Ko S.R."/>
            <person name="Jin F.J."/>
            <person name="Ahn C.Y."/>
            <person name="Oh H.M."/>
            <person name="Lee H.G."/>
            <person name="Jin L."/>
        </authorList>
    </citation>
    <scope>NUCLEOTIDE SEQUENCE [LARGE SCALE GENOMIC DNA]</scope>
    <source>
        <strain evidence="8">Gr-4</strain>
    </source>
</reference>
<comment type="catalytic activity">
    <reaction evidence="5">
        <text>3'-dephospho-CoA + ATP = ADP + CoA + H(+)</text>
        <dbReference type="Rhea" id="RHEA:18245"/>
        <dbReference type="ChEBI" id="CHEBI:15378"/>
        <dbReference type="ChEBI" id="CHEBI:30616"/>
        <dbReference type="ChEBI" id="CHEBI:57287"/>
        <dbReference type="ChEBI" id="CHEBI:57328"/>
        <dbReference type="ChEBI" id="CHEBI:456216"/>
        <dbReference type="EC" id="2.7.1.24"/>
    </reaction>
</comment>
<keyword evidence="8" id="KW-1185">Reference proteome</keyword>
<keyword evidence="2 5" id="KW-0547">Nucleotide-binding</keyword>
<evidence type="ECO:0000256" key="6">
    <source>
        <dbReference type="NCBIfam" id="TIGR00152"/>
    </source>
</evidence>
<keyword evidence="5" id="KW-0963">Cytoplasm</keyword>
<dbReference type="GO" id="GO:0015937">
    <property type="term" value="P:coenzyme A biosynthetic process"/>
    <property type="evidence" value="ECO:0007669"/>
    <property type="project" value="UniProtKB-UniRule"/>
</dbReference>
<dbReference type="EC" id="2.7.1.24" evidence="5 6"/>
<dbReference type="KEGG" id="rhg:EXZ61_16325"/>
<gene>
    <name evidence="5" type="primary">coaE</name>
    <name evidence="7" type="ORF">EXZ61_16325</name>
</gene>
<dbReference type="AlphaFoldDB" id="A0A515ESG9"/>
<evidence type="ECO:0000256" key="3">
    <source>
        <dbReference type="ARBA" id="ARBA00022840"/>
    </source>
</evidence>
<dbReference type="SUPFAM" id="SSF52540">
    <property type="entry name" value="P-loop containing nucleoside triphosphate hydrolases"/>
    <property type="match status" value="1"/>
</dbReference>
<dbReference type="GO" id="GO:0004140">
    <property type="term" value="F:dephospho-CoA kinase activity"/>
    <property type="evidence" value="ECO:0007669"/>
    <property type="project" value="UniProtKB-UniRule"/>
</dbReference>
<dbReference type="UniPathway" id="UPA00241">
    <property type="reaction ID" value="UER00356"/>
</dbReference>
<dbReference type="Pfam" id="PF01121">
    <property type="entry name" value="CoaE"/>
    <property type="match status" value="1"/>
</dbReference>
<dbReference type="GO" id="GO:0005737">
    <property type="term" value="C:cytoplasm"/>
    <property type="evidence" value="ECO:0007669"/>
    <property type="project" value="UniProtKB-SubCell"/>
</dbReference>
<feature type="binding site" evidence="5">
    <location>
        <begin position="16"/>
        <end position="21"/>
    </location>
    <ligand>
        <name>ATP</name>
        <dbReference type="ChEBI" id="CHEBI:30616"/>
    </ligand>
</feature>
<keyword evidence="4 5" id="KW-0173">Coenzyme A biosynthesis</keyword>
<dbReference type="EMBL" id="CP036282">
    <property type="protein sequence ID" value="QDL55612.1"/>
    <property type="molecule type" value="Genomic_DNA"/>
</dbReference>
<dbReference type="Proteomes" id="UP000317365">
    <property type="component" value="Chromosome"/>
</dbReference>
<dbReference type="PANTHER" id="PTHR10695">
    <property type="entry name" value="DEPHOSPHO-COA KINASE-RELATED"/>
    <property type="match status" value="1"/>
</dbReference>
<organism evidence="7 8">
    <name type="scientific">Rhodoferax aquaticus</name>
    <dbReference type="NCBI Taxonomy" id="2527691"/>
    <lineage>
        <taxon>Bacteria</taxon>
        <taxon>Pseudomonadati</taxon>
        <taxon>Pseudomonadota</taxon>
        <taxon>Betaproteobacteria</taxon>
        <taxon>Burkholderiales</taxon>
        <taxon>Comamonadaceae</taxon>
        <taxon>Rhodoferax</taxon>
    </lineage>
</organism>
<keyword evidence="5 7" id="KW-0418">Kinase</keyword>
<dbReference type="Gene3D" id="3.40.50.300">
    <property type="entry name" value="P-loop containing nucleotide triphosphate hydrolases"/>
    <property type="match status" value="1"/>
</dbReference>
<evidence type="ECO:0000256" key="2">
    <source>
        <dbReference type="ARBA" id="ARBA00022741"/>
    </source>
</evidence>
<dbReference type="PANTHER" id="PTHR10695:SF46">
    <property type="entry name" value="BIFUNCTIONAL COENZYME A SYNTHASE-RELATED"/>
    <property type="match status" value="1"/>
</dbReference>
<accession>A0A515ESG9</accession>
<dbReference type="InterPro" id="IPR001977">
    <property type="entry name" value="Depp_CoAkinase"/>
</dbReference>
<dbReference type="RefSeq" id="WP_142812767.1">
    <property type="nucleotide sequence ID" value="NZ_CP036282.1"/>
</dbReference>
<keyword evidence="5 7" id="KW-0808">Transferase</keyword>
<proteinExistence type="inferred from homology"/>
<evidence type="ECO:0000256" key="5">
    <source>
        <dbReference type="HAMAP-Rule" id="MF_00376"/>
    </source>
</evidence>
<dbReference type="InterPro" id="IPR027417">
    <property type="entry name" value="P-loop_NTPase"/>
</dbReference>